<name>A0AAV6ZTN7_ENGPU</name>
<organism evidence="1 2">
    <name type="scientific">Engystomops pustulosus</name>
    <name type="common">Tungara frog</name>
    <name type="synonym">Physalaemus pustulosus</name>
    <dbReference type="NCBI Taxonomy" id="76066"/>
    <lineage>
        <taxon>Eukaryota</taxon>
        <taxon>Metazoa</taxon>
        <taxon>Chordata</taxon>
        <taxon>Craniata</taxon>
        <taxon>Vertebrata</taxon>
        <taxon>Euteleostomi</taxon>
        <taxon>Amphibia</taxon>
        <taxon>Batrachia</taxon>
        <taxon>Anura</taxon>
        <taxon>Neobatrachia</taxon>
        <taxon>Hyloidea</taxon>
        <taxon>Leptodactylidae</taxon>
        <taxon>Leiuperinae</taxon>
        <taxon>Engystomops</taxon>
    </lineage>
</organism>
<dbReference type="AlphaFoldDB" id="A0AAV6ZTN7"/>
<dbReference type="Proteomes" id="UP000824782">
    <property type="component" value="Unassembled WGS sequence"/>
</dbReference>
<keyword evidence="2" id="KW-1185">Reference proteome</keyword>
<proteinExistence type="predicted"/>
<evidence type="ECO:0000313" key="2">
    <source>
        <dbReference type="Proteomes" id="UP000824782"/>
    </source>
</evidence>
<sequence>MTHPAPSPLPVSVREDGDIQWVTPRAVRERKLCIYAEGRMLRTGTCFLSTPLKCKLAFEDQIEYKWCSPSSSEDLFLCSPATGVVMYIQSLP</sequence>
<evidence type="ECO:0000313" key="1">
    <source>
        <dbReference type="EMBL" id="KAG8550919.1"/>
    </source>
</evidence>
<dbReference type="EMBL" id="WNYA01000016">
    <property type="protein sequence ID" value="KAG8550919.1"/>
    <property type="molecule type" value="Genomic_DNA"/>
</dbReference>
<protein>
    <submittedName>
        <fullName evidence="1">Uncharacterized protein</fullName>
    </submittedName>
</protein>
<accession>A0AAV6ZTN7</accession>
<comment type="caution">
    <text evidence="1">The sequence shown here is derived from an EMBL/GenBank/DDBJ whole genome shotgun (WGS) entry which is preliminary data.</text>
</comment>
<reference evidence="1" key="1">
    <citation type="thesis" date="2020" institute="ProQuest LLC" country="789 East Eisenhower Parkway, Ann Arbor, MI, USA">
        <title>Comparative Genomics and Chromosome Evolution.</title>
        <authorList>
            <person name="Mudd A.B."/>
        </authorList>
    </citation>
    <scope>NUCLEOTIDE SEQUENCE</scope>
    <source>
        <strain evidence="1">237g6f4</strain>
        <tissue evidence="1">Blood</tissue>
    </source>
</reference>
<gene>
    <name evidence="1" type="ORF">GDO81_026542</name>
</gene>